<dbReference type="Gene3D" id="3.10.450.490">
    <property type="match status" value="1"/>
</dbReference>
<feature type="domain" description="Peptidase M4 C-terminal" evidence="12">
    <location>
        <begin position="390"/>
        <end position="540"/>
    </location>
</feature>
<evidence type="ECO:0000256" key="4">
    <source>
        <dbReference type="ARBA" id="ARBA00022723"/>
    </source>
</evidence>
<dbReference type="PATRIC" id="fig|1036673.3.peg.954"/>
<dbReference type="EC" id="3.4.24.-" evidence="10"/>
<name>F8FCS7_PAEMK</name>
<dbReference type="SUPFAM" id="SSF55486">
    <property type="entry name" value="Metalloproteases ('zincins'), catalytic domain"/>
    <property type="match status" value="1"/>
</dbReference>
<dbReference type="Gene3D" id="3.10.170.10">
    <property type="match status" value="1"/>
</dbReference>
<evidence type="ECO:0000256" key="1">
    <source>
        <dbReference type="ARBA" id="ARBA00001947"/>
    </source>
</evidence>
<dbReference type="CDD" id="cd09597">
    <property type="entry name" value="M4_TLP"/>
    <property type="match status" value="1"/>
</dbReference>
<protein>
    <recommendedName>
        <fullName evidence="10">Neutral metalloproteinase</fullName>
        <ecNumber evidence="10">3.4.24.-</ecNumber>
    </recommendedName>
</protein>
<sequence>MQQAGVHEGEPVLIPWEENAIMNRRTVSTLVLSALFVSALTGTGSAEAIAGKKVLKNEKGEIHTIHGELGTLKGARAQDRAADALTKIKADYGIGDVSREFRLKKTMTEGKRAHTRFDRLLNGIPVYGEQLIVHESDGSLTGVTGKYEPLTPTAAEASVTASEALQKAVEHTGYKGPLSVPASSALTYLPQGDQAVLTYQVSVCYLAGEAPGDWTIFVDAGDGSIVSALNRAQELAAKGYGLDGTQKKIQTLAKGSGTYVLEDRTKLLSLGGSAIYTYTFNNGSLAQTYVSDKDNVWDSEAQKAAVDAHYYAGLVYDFYLNVLGRNSYDGRGASIISGVHYSKGYNNAFWSGSLGQMVYGDGDGVHMSSLAGGLDVVAHELTHAVTEYTSGLIYQGQSGALNESWSDAMAAAIENRNWLIGEDIWTPGVPGDALRYMDQPELGDQPGHMRDYYYADLNDDNGGVHTNSGIPNKAFYHFATAIGSRVNAGKIWYSASLNYMAPNTDFSGARAATLAACRDAYGEQSREYTALQAAWTAVGVN</sequence>
<dbReference type="HOGENOM" id="CLU_008590_5_2_9"/>
<feature type="active site" evidence="9">
    <location>
        <position position="380"/>
    </location>
</feature>
<evidence type="ECO:0000256" key="5">
    <source>
        <dbReference type="ARBA" id="ARBA00022729"/>
    </source>
</evidence>
<evidence type="ECO:0000259" key="13">
    <source>
        <dbReference type="Pfam" id="PF07504"/>
    </source>
</evidence>
<evidence type="ECO:0000256" key="3">
    <source>
        <dbReference type="ARBA" id="ARBA00022670"/>
    </source>
</evidence>
<dbReference type="PANTHER" id="PTHR33794:SF1">
    <property type="entry name" value="BACILLOLYSIN"/>
    <property type="match status" value="1"/>
</dbReference>
<keyword evidence="10" id="KW-0964">Secreted</keyword>
<evidence type="ECO:0000256" key="9">
    <source>
        <dbReference type="PIRSR" id="PIRSR623612-1"/>
    </source>
</evidence>
<dbReference type="GO" id="GO:0046872">
    <property type="term" value="F:metal ion binding"/>
    <property type="evidence" value="ECO:0007669"/>
    <property type="project" value="UniProtKB-UniRule"/>
</dbReference>
<evidence type="ECO:0000256" key="6">
    <source>
        <dbReference type="ARBA" id="ARBA00022801"/>
    </source>
</evidence>
<reference evidence="14 15" key="2">
    <citation type="journal article" date="2013" name="Genome Announc.">
        <title>Genome Sequence of Growth-Improving Paenibacillus mucilaginosus Strain KNP414.</title>
        <authorList>
            <person name="Lu J.J."/>
            <person name="Wang J.F."/>
            <person name="Hu X.F."/>
        </authorList>
    </citation>
    <scope>NUCLEOTIDE SEQUENCE [LARGE SCALE GENOMIC DNA]</scope>
    <source>
        <strain evidence="14 15">KNP414</strain>
    </source>
</reference>
<keyword evidence="3 10" id="KW-0645">Protease</keyword>
<dbReference type="GO" id="GO:0004222">
    <property type="term" value="F:metalloendopeptidase activity"/>
    <property type="evidence" value="ECO:0007669"/>
    <property type="project" value="UniProtKB-UniRule"/>
</dbReference>
<dbReference type="Gene3D" id="1.10.390.10">
    <property type="entry name" value="Neutral Protease Domain 2"/>
    <property type="match status" value="1"/>
</dbReference>
<evidence type="ECO:0000256" key="8">
    <source>
        <dbReference type="ARBA" id="ARBA00023049"/>
    </source>
</evidence>
<gene>
    <name evidence="14" type="ordered locus">KNP414_01081</name>
</gene>
<keyword evidence="4" id="KW-0479">Metal-binding</keyword>
<dbReference type="InterPro" id="IPR050728">
    <property type="entry name" value="Zinc_Metalloprotease_M4"/>
</dbReference>
<evidence type="ECO:0000256" key="7">
    <source>
        <dbReference type="ARBA" id="ARBA00022833"/>
    </source>
</evidence>
<evidence type="ECO:0000256" key="10">
    <source>
        <dbReference type="RuleBase" id="RU366073"/>
    </source>
</evidence>
<dbReference type="MEROPS" id="M04.021"/>
<dbReference type="InterPro" id="IPR011096">
    <property type="entry name" value="FTP_domain"/>
</dbReference>
<dbReference type="InterPro" id="IPR001570">
    <property type="entry name" value="Peptidase_M4_C_domain"/>
</dbReference>
<feature type="domain" description="Peptidase M4" evidence="11">
    <location>
        <begin position="238"/>
        <end position="387"/>
    </location>
</feature>
<dbReference type="Proteomes" id="UP000006620">
    <property type="component" value="Chromosome"/>
</dbReference>
<dbReference type="InterPro" id="IPR013856">
    <property type="entry name" value="Peptidase_M4_domain"/>
</dbReference>
<comment type="subcellular location">
    <subcellularLocation>
        <location evidence="10">Secreted</location>
    </subcellularLocation>
</comment>
<dbReference type="KEGG" id="pms:KNP414_01081"/>
<evidence type="ECO:0000313" key="14">
    <source>
        <dbReference type="EMBL" id="AEI39649.1"/>
    </source>
</evidence>
<feature type="active site" description="Proton donor" evidence="9">
    <location>
        <position position="465"/>
    </location>
</feature>
<accession>F8FCS7</accession>
<comment type="cofactor">
    <cofactor evidence="1 10">
        <name>Zn(2+)</name>
        <dbReference type="ChEBI" id="CHEBI:29105"/>
    </cofactor>
</comment>
<keyword evidence="5" id="KW-0732">Signal</keyword>
<dbReference type="InterPro" id="IPR027268">
    <property type="entry name" value="Peptidase_M4/M1_CTD_sf"/>
</dbReference>
<proteinExistence type="inferred from homology"/>
<evidence type="ECO:0000259" key="12">
    <source>
        <dbReference type="Pfam" id="PF02868"/>
    </source>
</evidence>
<keyword evidence="6 10" id="KW-0378">Hydrolase</keyword>
<dbReference type="GO" id="GO:0005576">
    <property type="term" value="C:extracellular region"/>
    <property type="evidence" value="ECO:0007669"/>
    <property type="project" value="UniProtKB-SubCell"/>
</dbReference>
<reference evidence="15" key="1">
    <citation type="submission" date="2011-06" db="EMBL/GenBank/DDBJ databases">
        <title>Complete genome sequence of Paenibacillus mucilaginosus KNP414.</title>
        <authorList>
            <person name="Wang J."/>
            <person name="Hu S."/>
            <person name="Hu X."/>
            <person name="Zhang B."/>
            <person name="Dong D."/>
            <person name="Zhang S."/>
            <person name="Zhao K."/>
            <person name="Wu D."/>
        </authorList>
    </citation>
    <scope>NUCLEOTIDE SEQUENCE [LARGE SCALE GENOMIC DNA]</scope>
    <source>
        <strain evidence="15">KNP414</strain>
    </source>
</reference>
<dbReference type="AlphaFoldDB" id="F8FCS7"/>
<keyword evidence="8 10" id="KW-0482">Metalloprotease</keyword>
<comment type="similarity">
    <text evidence="2 10">Belongs to the peptidase M4 family.</text>
</comment>
<dbReference type="GO" id="GO:0006508">
    <property type="term" value="P:proteolysis"/>
    <property type="evidence" value="ECO:0007669"/>
    <property type="project" value="UniProtKB-KW"/>
</dbReference>
<dbReference type="Pfam" id="PF07504">
    <property type="entry name" value="FTP"/>
    <property type="match status" value="1"/>
</dbReference>
<dbReference type="PANTHER" id="PTHR33794">
    <property type="entry name" value="BACILLOLYSIN"/>
    <property type="match status" value="1"/>
</dbReference>
<organism evidence="14 15">
    <name type="scientific">Paenibacillus mucilaginosus (strain KNP414)</name>
    <dbReference type="NCBI Taxonomy" id="1036673"/>
    <lineage>
        <taxon>Bacteria</taxon>
        <taxon>Bacillati</taxon>
        <taxon>Bacillota</taxon>
        <taxon>Bacilli</taxon>
        <taxon>Bacillales</taxon>
        <taxon>Paenibacillaceae</taxon>
        <taxon>Paenibacillus</taxon>
    </lineage>
</organism>
<evidence type="ECO:0000256" key="2">
    <source>
        <dbReference type="ARBA" id="ARBA00009388"/>
    </source>
</evidence>
<dbReference type="EMBL" id="CP002869">
    <property type="protein sequence ID" value="AEI39649.1"/>
    <property type="molecule type" value="Genomic_DNA"/>
</dbReference>
<evidence type="ECO:0000313" key="15">
    <source>
        <dbReference type="Proteomes" id="UP000006620"/>
    </source>
</evidence>
<comment type="function">
    <text evidence="10">Extracellular zinc metalloprotease.</text>
</comment>
<keyword evidence="7 10" id="KW-0862">Zinc</keyword>
<dbReference type="InterPro" id="IPR023612">
    <property type="entry name" value="Peptidase_M4"/>
</dbReference>
<dbReference type="Pfam" id="PF02868">
    <property type="entry name" value="Peptidase_M4_C"/>
    <property type="match status" value="1"/>
</dbReference>
<dbReference type="PRINTS" id="PR00730">
    <property type="entry name" value="THERMOLYSIN"/>
</dbReference>
<evidence type="ECO:0000259" key="11">
    <source>
        <dbReference type="Pfam" id="PF01447"/>
    </source>
</evidence>
<feature type="domain" description="FTP" evidence="13">
    <location>
        <begin position="101"/>
        <end position="146"/>
    </location>
</feature>
<dbReference type="Pfam" id="PF01447">
    <property type="entry name" value="Peptidase_M4"/>
    <property type="match status" value="1"/>
</dbReference>